<dbReference type="Proteomes" id="UP001240150">
    <property type="component" value="Chromosome"/>
</dbReference>
<dbReference type="PANTHER" id="PTHR43245:SF13">
    <property type="entry name" value="UDP-D-APIOSE_UDP-D-XYLOSE SYNTHASE 2"/>
    <property type="match status" value="1"/>
</dbReference>
<reference evidence="2 3" key="1">
    <citation type="submission" date="2023-06" db="EMBL/GenBank/DDBJ databases">
        <authorList>
            <person name="Yushchuk O."/>
            <person name="Binda E."/>
            <person name="Ruckert-Reed C."/>
            <person name="Fedorenko V."/>
            <person name="Kalinowski J."/>
            <person name="Marinelli F."/>
        </authorList>
    </citation>
    <scope>NUCLEOTIDE SEQUENCE [LARGE SCALE GENOMIC DNA]</scope>
    <source>
        <strain evidence="2 3">NRRL 3884</strain>
    </source>
</reference>
<name>A0ABY8W5D0_9ACTN</name>
<feature type="domain" description="NAD-dependent epimerase/dehydratase" evidence="1">
    <location>
        <begin position="3"/>
        <end position="195"/>
    </location>
</feature>
<keyword evidence="3" id="KW-1185">Reference proteome</keyword>
<evidence type="ECO:0000313" key="3">
    <source>
        <dbReference type="Proteomes" id="UP001240150"/>
    </source>
</evidence>
<dbReference type="SUPFAM" id="SSF51735">
    <property type="entry name" value="NAD(P)-binding Rossmann-fold domains"/>
    <property type="match status" value="1"/>
</dbReference>
<dbReference type="Gene3D" id="3.40.50.720">
    <property type="entry name" value="NAD(P)-binding Rossmann-like Domain"/>
    <property type="match status" value="1"/>
</dbReference>
<evidence type="ECO:0000313" key="2">
    <source>
        <dbReference type="EMBL" id="WIM92707.1"/>
    </source>
</evidence>
<accession>A0ABY8W5D0</accession>
<organism evidence="2 3">
    <name type="scientific">Actinoplanes oblitus</name>
    <dbReference type="NCBI Taxonomy" id="3040509"/>
    <lineage>
        <taxon>Bacteria</taxon>
        <taxon>Bacillati</taxon>
        <taxon>Actinomycetota</taxon>
        <taxon>Actinomycetes</taxon>
        <taxon>Micromonosporales</taxon>
        <taxon>Micromonosporaceae</taxon>
        <taxon>Actinoplanes</taxon>
    </lineage>
</organism>
<proteinExistence type="predicted"/>
<dbReference type="EMBL" id="CP126980">
    <property type="protein sequence ID" value="WIM92707.1"/>
    <property type="molecule type" value="Genomic_DNA"/>
</dbReference>
<dbReference type="PANTHER" id="PTHR43245">
    <property type="entry name" value="BIFUNCTIONAL POLYMYXIN RESISTANCE PROTEIN ARNA"/>
    <property type="match status" value="1"/>
</dbReference>
<sequence>MRILILGGSGFVGRVLAEEAVAAGHRVTVFNRGRRDPVPGVTTLVGDRLTDPDFGSGTWDAVIDTWSAEASAVGTAAAALAGRAGHLTYVSSRSVYRWPGTARMTEDAPLADLDDPGYAGDKLRGERATAAFGGPVLFARAGLILGPHEDVGRLPWWLDRLRRGGPTLAPGPRDLPLQYIDVRDLALFILAAIGTTGPVNLVSPSGHTTMGELLDTAAEVTGGRAELRWTDPEPILAAGVAPWTDLPIWLPPGEGHDFMHRGDVSRALAAGLRCRPVRETVRDTWAWLRSLPGAAPKRSDRPAVGLDPATEARLLASAVSR</sequence>
<dbReference type="InterPro" id="IPR050177">
    <property type="entry name" value="Lipid_A_modif_metabolic_enz"/>
</dbReference>
<protein>
    <submittedName>
        <fullName evidence="2">Reductase</fullName>
    </submittedName>
</protein>
<evidence type="ECO:0000259" key="1">
    <source>
        <dbReference type="Pfam" id="PF01370"/>
    </source>
</evidence>
<dbReference type="Pfam" id="PF01370">
    <property type="entry name" value="Epimerase"/>
    <property type="match status" value="1"/>
</dbReference>
<dbReference type="InterPro" id="IPR036291">
    <property type="entry name" value="NAD(P)-bd_dom_sf"/>
</dbReference>
<gene>
    <name evidence="2" type="ORF">ACTOB_004660</name>
</gene>
<dbReference type="RefSeq" id="WP_284913914.1">
    <property type="nucleotide sequence ID" value="NZ_CP126980.1"/>
</dbReference>
<dbReference type="InterPro" id="IPR001509">
    <property type="entry name" value="Epimerase_deHydtase"/>
</dbReference>